<dbReference type="GO" id="GO:0007156">
    <property type="term" value="P:homophilic cell adhesion via plasma membrane adhesion molecules"/>
    <property type="evidence" value="ECO:0007669"/>
    <property type="project" value="InterPro"/>
</dbReference>
<dbReference type="OrthoDB" id="9773411at2"/>
<dbReference type="GO" id="GO:0005509">
    <property type="term" value="F:calcium ion binding"/>
    <property type="evidence" value="ECO:0007669"/>
    <property type="project" value="InterPro"/>
</dbReference>
<dbReference type="GO" id="GO:0005576">
    <property type="term" value="C:extracellular region"/>
    <property type="evidence" value="ECO:0007669"/>
    <property type="project" value="UniProtKB-SubCell"/>
</dbReference>
<dbReference type="InterPro" id="IPR051417">
    <property type="entry name" value="SDr/BOS_complex"/>
</dbReference>
<keyword evidence="6" id="KW-1185">Reference proteome</keyword>
<dbReference type="InterPro" id="IPR013783">
    <property type="entry name" value="Ig-like_fold"/>
</dbReference>
<evidence type="ECO:0000256" key="3">
    <source>
        <dbReference type="ARBA" id="ARBA00022729"/>
    </source>
</evidence>
<dbReference type="PANTHER" id="PTHR23303">
    <property type="entry name" value="CARBOXYPEPTIDASE REGULATORY REGION-CONTAINING"/>
    <property type="match status" value="1"/>
</dbReference>
<dbReference type="EMBL" id="SLZU01000018">
    <property type="protein sequence ID" value="TCS59805.1"/>
    <property type="molecule type" value="Genomic_DNA"/>
</dbReference>
<evidence type="ECO:0000313" key="5">
    <source>
        <dbReference type="EMBL" id="TCS59805.1"/>
    </source>
</evidence>
<dbReference type="SUPFAM" id="SSF49478">
    <property type="entry name" value="Cna protein B-type domain"/>
    <property type="match status" value="1"/>
</dbReference>
<proteinExistence type="predicted"/>
<dbReference type="Gene3D" id="2.60.120.260">
    <property type="entry name" value="Galactose-binding domain-like"/>
    <property type="match status" value="3"/>
</dbReference>
<dbReference type="Pfam" id="PF17210">
    <property type="entry name" value="SdrD_B"/>
    <property type="match status" value="7"/>
</dbReference>
<feature type="domain" description="Cadherin" evidence="4">
    <location>
        <begin position="173"/>
        <end position="262"/>
    </location>
</feature>
<dbReference type="RefSeq" id="WP_132247724.1">
    <property type="nucleotide sequence ID" value="NZ_SLZU01000018.1"/>
</dbReference>
<accession>A0A4R3J3P4</accession>
<dbReference type="SUPFAM" id="SSF49313">
    <property type="entry name" value="Cadherin-like"/>
    <property type="match status" value="1"/>
</dbReference>
<dbReference type="InterPro" id="IPR002126">
    <property type="entry name" value="Cadherin-like_dom"/>
</dbReference>
<organism evidence="5 6">
    <name type="scientific">Primorskyibacter sedentarius</name>
    <dbReference type="NCBI Taxonomy" id="745311"/>
    <lineage>
        <taxon>Bacteria</taxon>
        <taxon>Pseudomonadati</taxon>
        <taxon>Pseudomonadota</taxon>
        <taxon>Alphaproteobacteria</taxon>
        <taxon>Rhodobacterales</taxon>
        <taxon>Roseobacteraceae</taxon>
        <taxon>Primorskyibacter</taxon>
    </lineage>
</organism>
<evidence type="ECO:0000259" key="4">
    <source>
        <dbReference type="PROSITE" id="PS50268"/>
    </source>
</evidence>
<dbReference type="Gene3D" id="2.60.40.10">
    <property type="entry name" value="Immunoglobulins"/>
    <property type="match status" value="8"/>
</dbReference>
<dbReference type="Proteomes" id="UP000295696">
    <property type="component" value="Unassembled WGS sequence"/>
</dbReference>
<dbReference type="CDD" id="cd11304">
    <property type="entry name" value="Cadherin_repeat"/>
    <property type="match status" value="1"/>
</dbReference>
<keyword evidence="3" id="KW-0732">Signal</keyword>
<dbReference type="CDD" id="cd02795">
    <property type="entry name" value="CBM6-CBM35-CBM36_like"/>
    <property type="match status" value="1"/>
</dbReference>
<evidence type="ECO:0000256" key="1">
    <source>
        <dbReference type="ARBA" id="ARBA00004613"/>
    </source>
</evidence>
<dbReference type="PANTHER" id="PTHR23303:SF15">
    <property type="entry name" value="COLOSSIN-A"/>
    <property type="match status" value="1"/>
</dbReference>
<reference evidence="5 6" key="1">
    <citation type="submission" date="2019-03" db="EMBL/GenBank/DDBJ databases">
        <title>Genomic Encyclopedia of Type Strains, Phase IV (KMG-IV): sequencing the most valuable type-strain genomes for metagenomic binning, comparative biology and taxonomic classification.</title>
        <authorList>
            <person name="Goeker M."/>
        </authorList>
    </citation>
    <scope>NUCLEOTIDE SEQUENCE [LARGE SCALE GENOMIC DNA]</scope>
    <source>
        <strain evidence="5 6">DSM 104836</strain>
    </source>
</reference>
<dbReference type="SUPFAM" id="SSF69322">
    <property type="entry name" value="Tricorn protease domain 2"/>
    <property type="match status" value="1"/>
</dbReference>
<dbReference type="GO" id="GO:0016020">
    <property type="term" value="C:membrane"/>
    <property type="evidence" value="ECO:0007669"/>
    <property type="project" value="InterPro"/>
</dbReference>
<dbReference type="InterPro" id="IPR033764">
    <property type="entry name" value="Sdr_B"/>
</dbReference>
<dbReference type="Pfam" id="PF00028">
    <property type="entry name" value="Cadherin"/>
    <property type="match status" value="1"/>
</dbReference>
<sequence>MTYYHYEFTAFTEADLLQGGDTNLGSGDSFVMSGGPSVCISTWDDDAKLSGDYRDNATDSTGQYASVDGARVGSQMYAESYLTLRGSDGNTYYLIEIEVEGYSAPGTGDDFFTFYGAVPPAGVELTVTATNDVSGHWVDYRCLSAGDKAPANTPPTFTNLPSDGIITVDENTTFVIDANATDADGDTLTYEIVGGRDAAFFDIDAATGELTFKSGPDYENPQSGGNNNTYDVTIKVSDGNGGEETKALWVKVNDVDESDPDNCIEVLGQNLIVNGDFEDNALNNTGYGLFDSLPGWVAVQDRIEIQESDYQTGNTEGNAVAELDGDLNAIIRQEVQITDAGTYRFSIDYAARGTDWSTNGFEIYIDGVLQETVRPTQSGFQTLTFDVELDAGSTRIDLKGIGDSDCRGTVVDNVMLQHVTETSCECIIIEAENMDLSGFRAVTGSQASGGELVSMSHLGGTGDLSTTFTGASGSYELKLYAQDENDGQSTLMVKVNGHVVKTIVLNQDGDGSGSDDGGFTAFTVDGLDLKSGDVVSIWADGDCGEWVRIDKIELCKDGQACPEGYAKLDFEGLARGTVVYDQFEGVTITAQRERNNTAENDAMIFDSNNWSGDDSDLSYDNQGNILIVSTDNNSSNPNDAIGSSIVFDFDSPSDLHDIVLLDIEEEGGTITLTFEDGSTRVVDIPGVGDNSIQTIDLNAANVTKMTIHLTGSGAVDDLCWKPGEAVGSVSGTVFCDVECDGINGTAGEIVEGCDYTIEAEDMNAYKFHTVEAADASGGEIVKLVDYRGTGDLRTDFAGKDGVYDVTIFAQDENDGQSTIMFKVNDELVEAVRLDRDSDGAGDDNGYYSQFLIEGVELSAGDEILMWVDGDDGEWVRIDKIELEGRDQVTEGTSEPVKEGVTIKLIDVATDTVIATTTTDVDGNYEFTNVPVGDYKVMGVAPDGTEFTIQDAGTDDTIDSDVNDEGMSDVFTVTANSNSDIDLGVCDKPELGSLSGRYFCDDNRDGLDNDANNAVAGVVVTLLDASGNPVLDGGNPVTTMTDADGNYSFADLLPGDYGVRFESTPDGKELTAQDVGTDDAIDSDAADSGNGTSTIQGITVTAGQDTPNNDVGVVYQPGSLSGTYFCDEDRDGVDDGAANGDPDIAGKTVTLYEADGVTPATDIDGNPVAPVQTDANGDYRFDNLAAGNYVVVFEGSDDKAFVDQDTGSDDTIDSDVDATGTTAPVGVVAGEETTDVDAGVAYIPGSLSGTYFCDDNRDGDDDGAANGDADIAGKLVTLLNADGTPATDIDGNPVAAVLTDANGDYSFDNLAAGDYKVMFEATDGKEFIAQDAGNDDTDDSDVDPATGMTAPVTVVAGQNTPDVDAGVQYILGSLSGRYFCDDNRDGLDNDANNAVAGVVVTLLDAAGNPVLDGGNPVTTMTDADGNYSFGDLLPGDYGVRFESTPDGKELTAQDVGTDDAIDSDAADTGNGTSTIQGITVTAGQDTPNNDVGVIYQPGSLSGTYFCDEDRDGVDDGAANGDLDIAGKTVTLYEADGVTPATDIDGNPVAPVQTDANGDYRFDNLAAGNYVVVFEGSDDKAFVGQDTGSDDTIDSDVDATGTTAPVGVVAGEETTDVDAGVAYLPGSLSGTYFCDDNRDGDDDGAANGDADIAGKLVTLLNADGTPATDIDGNPVAPVLTDANGDYSFDNLAAGDYKVMFEATDGKEFIAQDAGNDDTDDSDVDPATGMTAPVTVVAGQNTPDVDAGVQDLLGSVSGTYFCDENGNGAFDNEKGIGNRSVTLEGAGDDGLFGTTDDILLTTTTADDGTFAFENLNAGDYKVSIAGAGFVAGLDVDENGMSPIIDLSAGENLELLAASECLEVSSTDLLGIAEILENAENIAGFGFPNDAGRGELFYDATDGSITGDIKITSLQLDGGTVVEYTDAEGPLLRFDLAIDSNGDIIPSGESDDLLAYEDVNGNRLFDEGDVVLLEATALASGFVESGSMDFIFEVNGGTMADNFDPLIGMSVGNNPLFVDGERVTTVSLDEDFIGRPKGFVGDLDYDCFCFMDDSVM</sequence>
<dbReference type="SMART" id="SM00112">
    <property type="entry name" value="CA"/>
    <property type="match status" value="1"/>
</dbReference>
<dbReference type="InterPro" id="IPR015919">
    <property type="entry name" value="Cadherin-like_sf"/>
</dbReference>
<dbReference type="SUPFAM" id="SSF117074">
    <property type="entry name" value="Hypothetical protein PA1324"/>
    <property type="match status" value="7"/>
</dbReference>
<comment type="subcellular location">
    <subcellularLocation>
        <location evidence="1">Secreted</location>
    </subcellularLocation>
</comment>
<dbReference type="SUPFAM" id="SSF49785">
    <property type="entry name" value="Galactose-binding domain-like"/>
    <property type="match status" value="1"/>
</dbReference>
<comment type="caution">
    <text evidence="5">The sequence shown here is derived from an EMBL/GenBank/DDBJ whole genome shotgun (WGS) entry which is preliminary data.</text>
</comment>
<dbReference type="PROSITE" id="PS50268">
    <property type="entry name" value="CADHERIN_2"/>
    <property type="match status" value="1"/>
</dbReference>
<dbReference type="InterPro" id="IPR008979">
    <property type="entry name" value="Galactose-bd-like_sf"/>
</dbReference>
<evidence type="ECO:0000256" key="2">
    <source>
        <dbReference type="ARBA" id="ARBA00022525"/>
    </source>
</evidence>
<keyword evidence="2" id="KW-0964">Secreted</keyword>
<dbReference type="Gene3D" id="2.60.40.60">
    <property type="entry name" value="Cadherins"/>
    <property type="match status" value="1"/>
</dbReference>
<protein>
    <submittedName>
        <fullName evidence="5">Cadherin domain-containing protein</fullName>
    </submittedName>
</protein>
<gene>
    <name evidence="5" type="ORF">EDD52_11816</name>
</gene>
<name>A0A4R3J3P4_9RHOB</name>
<evidence type="ECO:0000313" key="6">
    <source>
        <dbReference type="Proteomes" id="UP000295696"/>
    </source>
</evidence>